<dbReference type="PANTHER" id="PTHR32370">
    <property type="entry name" value="OS12G0117600 PROTEIN"/>
    <property type="match status" value="1"/>
</dbReference>
<evidence type="ECO:0000259" key="3">
    <source>
        <dbReference type="PROSITE" id="PS51649"/>
    </source>
</evidence>
<dbReference type="InterPro" id="IPR027356">
    <property type="entry name" value="NPH3_dom"/>
</dbReference>
<evidence type="ECO:0000256" key="1">
    <source>
        <dbReference type="SAM" id="MobiDB-lite"/>
    </source>
</evidence>
<dbReference type="PROSITE" id="PS50097">
    <property type="entry name" value="BTB"/>
    <property type="match status" value="1"/>
</dbReference>
<name>A0ABY7FIG6_MYAAR</name>
<dbReference type="PROSITE" id="PS51649">
    <property type="entry name" value="NPH3"/>
    <property type="match status" value="1"/>
</dbReference>
<dbReference type="EMBL" id="CP111023">
    <property type="protein sequence ID" value="WAR21922.1"/>
    <property type="molecule type" value="Genomic_DNA"/>
</dbReference>
<dbReference type="SMART" id="SM00225">
    <property type="entry name" value="BTB"/>
    <property type="match status" value="1"/>
</dbReference>
<dbReference type="Pfam" id="PF00651">
    <property type="entry name" value="BTB"/>
    <property type="match status" value="1"/>
</dbReference>
<protein>
    <submittedName>
        <fullName evidence="4">DOT3-like protein</fullName>
    </submittedName>
</protein>
<organism evidence="4 5">
    <name type="scientific">Mya arenaria</name>
    <name type="common">Soft-shell clam</name>
    <dbReference type="NCBI Taxonomy" id="6604"/>
    <lineage>
        <taxon>Eukaryota</taxon>
        <taxon>Metazoa</taxon>
        <taxon>Spiralia</taxon>
        <taxon>Lophotrochozoa</taxon>
        <taxon>Mollusca</taxon>
        <taxon>Bivalvia</taxon>
        <taxon>Autobranchia</taxon>
        <taxon>Heteroconchia</taxon>
        <taxon>Euheterodonta</taxon>
        <taxon>Imparidentia</taxon>
        <taxon>Neoheterodontei</taxon>
        <taxon>Myida</taxon>
        <taxon>Myoidea</taxon>
        <taxon>Myidae</taxon>
        <taxon>Mya</taxon>
    </lineage>
</organism>
<dbReference type="InterPro" id="IPR000210">
    <property type="entry name" value="BTB/POZ_dom"/>
</dbReference>
<dbReference type="SUPFAM" id="SSF54695">
    <property type="entry name" value="POZ domain"/>
    <property type="match status" value="1"/>
</dbReference>
<feature type="domain" description="BTB" evidence="2">
    <location>
        <begin position="13"/>
        <end position="80"/>
    </location>
</feature>
<gene>
    <name evidence="4" type="ORF">MAR_015896</name>
</gene>
<dbReference type="InterPro" id="IPR043454">
    <property type="entry name" value="NPH3/RPT2-like"/>
</dbReference>
<sequence>MNFSKFRQTGELSDITVVVDDTEFKLHKFPLYAKSDFFCALAKSPGTDCNRVELKEFPGGPEAFAVVADFCYNMKVDLTKANVVHIRCASEVLQMTGAGNLAEVSDKFLQDTITSAKMSRSTSAIASLLISCMTASAVAEKADIVAMCSDALVDCWSKPPTKFSTPSMSKKSSGDKTEENIRILLGLPVPWLIKLLSLTKSKGVKNNVTAELVTKYLHNYIDKIDIEEKGPEQKKGDTGDAKSMKLARSAHHDLDLVKDTKTGLKSKKKNDSGKVVDAIINEIPEDAFTEESITTDWITKVLKFATAHGCKCRPTLVRIAGERLNSLSADDLCIISPSVLKDIVAESCNGDATQGQRACQLMENYMNEMARKGVLTAETYKTLVTSGPLDTRKSHDSLYGILEYVLTAEKDKLTQDQRNELIETVDFSLLGEATLKRAFETQVVPATMVAKGALALCSKLKTELESAKNTICKQEDELQRMRRVKTVTPQMTSSPKKEAESNHSSFTELPVRDTIGNGSTNHVTDAVSDARSALSPSSQTTEDVLMAARNKLATSVAAYNTFRPLSADRESEFSYDDDISLDFKYDRHVRSYDNARTKSARGSSFRSSYLYPHRM</sequence>
<evidence type="ECO:0000313" key="4">
    <source>
        <dbReference type="EMBL" id="WAR21922.1"/>
    </source>
</evidence>
<reference evidence="4" key="1">
    <citation type="submission" date="2022-11" db="EMBL/GenBank/DDBJ databases">
        <title>Centuries of genome instability and evolution in soft-shell clam transmissible cancer (bioRxiv).</title>
        <authorList>
            <person name="Hart S.F.M."/>
            <person name="Yonemitsu M.A."/>
            <person name="Giersch R.M."/>
            <person name="Beal B.F."/>
            <person name="Arriagada G."/>
            <person name="Davis B.W."/>
            <person name="Ostrander E.A."/>
            <person name="Goff S.P."/>
            <person name="Metzger M.J."/>
        </authorList>
    </citation>
    <scope>NUCLEOTIDE SEQUENCE</scope>
    <source>
        <strain evidence="4">MELC-2E11</strain>
        <tissue evidence="4">Siphon/mantle</tissue>
    </source>
</reference>
<feature type="domain" description="NPH3" evidence="3">
    <location>
        <begin position="178"/>
        <end position="459"/>
    </location>
</feature>
<dbReference type="Gene3D" id="3.30.710.10">
    <property type="entry name" value="Potassium Channel Kv1.1, Chain A"/>
    <property type="match status" value="1"/>
</dbReference>
<accession>A0ABY7FIG6</accession>
<evidence type="ECO:0000313" key="5">
    <source>
        <dbReference type="Proteomes" id="UP001164746"/>
    </source>
</evidence>
<proteinExistence type="predicted"/>
<dbReference type="CDD" id="cd18312">
    <property type="entry name" value="BTB_POZ_NPY3-like"/>
    <property type="match status" value="1"/>
</dbReference>
<evidence type="ECO:0000259" key="2">
    <source>
        <dbReference type="PROSITE" id="PS50097"/>
    </source>
</evidence>
<dbReference type="Pfam" id="PF03000">
    <property type="entry name" value="NPH3"/>
    <property type="match status" value="1"/>
</dbReference>
<dbReference type="InterPro" id="IPR011333">
    <property type="entry name" value="SKP1/BTB/POZ_sf"/>
</dbReference>
<dbReference type="Proteomes" id="UP001164746">
    <property type="component" value="Chromosome 12"/>
</dbReference>
<feature type="region of interest" description="Disordered" evidence="1">
    <location>
        <begin position="486"/>
        <end position="517"/>
    </location>
</feature>
<keyword evidence="5" id="KW-1185">Reference proteome</keyword>